<reference evidence="3" key="1">
    <citation type="submission" date="2016-04" db="EMBL/GenBank/DDBJ databases">
        <title>Draft genome sequence of Paludibacter jiangxiensis strain NM7.</title>
        <authorList>
            <person name="Qiu Y."/>
            <person name="Matsuura N."/>
            <person name="Ohashi A."/>
            <person name="Tourlousse M.D."/>
            <person name="Sekiguchi Y."/>
        </authorList>
    </citation>
    <scope>NUCLEOTIDE SEQUENCE [LARGE SCALE GENOMIC DNA]</scope>
    <source>
        <strain evidence="3">NM7</strain>
    </source>
</reference>
<dbReference type="OrthoDB" id="9772884at2"/>
<evidence type="ECO:0000256" key="1">
    <source>
        <dbReference type="SAM" id="Phobius"/>
    </source>
</evidence>
<feature type="transmembrane region" description="Helical" evidence="1">
    <location>
        <begin position="171"/>
        <end position="186"/>
    </location>
</feature>
<feature type="transmembrane region" description="Helical" evidence="1">
    <location>
        <begin position="439"/>
        <end position="457"/>
    </location>
</feature>
<keyword evidence="1" id="KW-0472">Membrane</keyword>
<feature type="transmembrane region" description="Helical" evidence="1">
    <location>
        <begin position="122"/>
        <end position="143"/>
    </location>
</feature>
<dbReference type="EMBL" id="BDCR01000001">
    <property type="protein sequence ID" value="GAT61844.1"/>
    <property type="molecule type" value="Genomic_DNA"/>
</dbReference>
<dbReference type="Pfam" id="PF09586">
    <property type="entry name" value="YfhO"/>
    <property type="match status" value="1"/>
</dbReference>
<reference evidence="3" key="2">
    <citation type="journal article" date="2017" name="Genome Announc.">
        <title>Draft genome sequence of Paludibacter jiangxiensis NM7(T), a propionate-producing fermentative bacterium.</title>
        <authorList>
            <person name="Qiu Y.-L."/>
            <person name="Tourlousse D.M."/>
            <person name="Matsuura N."/>
            <person name="Ohashi A."/>
            <person name="Sekiguchi Y."/>
        </authorList>
    </citation>
    <scope>NUCLEOTIDE SEQUENCE [LARGE SCALE GENOMIC DNA]</scope>
    <source>
        <strain evidence="3">NM7</strain>
    </source>
</reference>
<organism evidence="2 3">
    <name type="scientific">Paludibacter jiangxiensis</name>
    <dbReference type="NCBI Taxonomy" id="681398"/>
    <lineage>
        <taxon>Bacteria</taxon>
        <taxon>Pseudomonadati</taxon>
        <taxon>Bacteroidota</taxon>
        <taxon>Bacteroidia</taxon>
        <taxon>Bacteroidales</taxon>
        <taxon>Paludibacteraceae</taxon>
        <taxon>Paludibacter</taxon>
    </lineage>
</organism>
<keyword evidence="1" id="KW-0812">Transmembrane</keyword>
<dbReference type="PANTHER" id="PTHR38454:SF1">
    <property type="entry name" value="INTEGRAL MEMBRANE PROTEIN"/>
    <property type="match status" value="1"/>
</dbReference>
<dbReference type="AlphaFoldDB" id="A0A170YJ01"/>
<accession>A0A170YJ01</accession>
<feature type="transmembrane region" description="Helical" evidence="1">
    <location>
        <begin position="404"/>
        <end position="427"/>
    </location>
</feature>
<dbReference type="PANTHER" id="PTHR38454">
    <property type="entry name" value="INTEGRAL MEMBRANE PROTEIN-RELATED"/>
    <property type="match status" value="1"/>
</dbReference>
<dbReference type="Proteomes" id="UP000076586">
    <property type="component" value="Unassembled WGS sequence"/>
</dbReference>
<dbReference type="RefSeq" id="WP_068701558.1">
    <property type="nucleotide sequence ID" value="NZ_BDCR01000001.1"/>
</dbReference>
<dbReference type="InterPro" id="IPR018580">
    <property type="entry name" value="Uncharacterised_YfhO"/>
</dbReference>
<feature type="transmembrane region" description="Helical" evidence="1">
    <location>
        <begin position="341"/>
        <end position="360"/>
    </location>
</feature>
<keyword evidence="1" id="KW-1133">Transmembrane helix</keyword>
<feature type="transmembrane region" description="Helical" evidence="1">
    <location>
        <begin position="797"/>
        <end position="817"/>
    </location>
</feature>
<feature type="transmembrane region" description="Helical" evidence="1">
    <location>
        <begin position="367"/>
        <end position="392"/>
    </location>
</feature>
<proteinExistence type="predicted"/>
<feature type="transmembrane region" description="Helical" evidence="1">
    <location>
        <begin position="192"/>
        <end position="213"/>
    </location>
</feature>
<feature type="transmembrane region" description="Helical" evidence="1">
    <location>
        <begin position="9"/>
        <end position="27"/>
    </location>
</feature>
<feature type="transmembrane region" description="Helical" evidence="1">
    <location>
        <begin position="149"/>
        <end position="166"/>
    </location>
</feature>
<dbReference type="STRING" id="681398.PJIAN_1430"/>
<feature type="transmembrane region" description="Helical" evidence="1">
    <location>
        <begin position="100"/>
        <end position="117"/>
    </location>
</feature>
<name>A0A170YJ01_9BACT</name>
<comment type="caution">
    <text evidence="2">The sequence shown here is derived from an EMBL/GenBank/DDBJ whole genome shotgun (WGS) entry which is preliminary data.</text>
</comment>
<sequence>MNKQLWSKAWPHMAAILFFIVISYVYFSPVIDGKVVVGHDNQTWAGMSKETTDFNGSHDSPTLWTNSMFGGMPTYQIAMDSPSTAVSFIYSFFTNFPRPVFYLILYLIGFYILLLSLRVNPWLSALGAIGFAFASYNFIIIVAGHSSKAITLAYMAPVIGSVVMSYRSNRWLGAILTAIFLALGIKSGHIQIVYYVMMLLGVFIVSELIYAILEKQIKSFLITSAGLLGAAIIAMGINATTLITTYEYGKYSMRGQSSDTAHSAQKSNGGLEKDYITQWSYGVGETMTLLMPDFYGGSSIGTLDENSNTGKKLSSLGADATQIMSTQKWPLYWGSQPSTSGPVYIGAIICFLFVLGLFLVDGKYKWWLLAGTVLSIMLAWGKNFGILTNFFIDYVPYYNKFRTVAMILIIAGYTMPIMAILALQALIKNNIDKAKLTKSLYWAAGITGGLCLLFWLIPSLAGNFVSPEDAQFSGDYSFLKTTLPLDRQAIMKADALRSLIFIVLAAGAIWVYAKNKLKAAHLYLIFAVLFIADMYPVAKRYLNDDNFVSKQTAQATKPTQADKFILQDKSDYRVLNLAVSPFNDASTSYFHKSIGGYHGAKLRSYQDLIDVQLIPEMQAISNVFQHAKTLTDVQAPLAKLSVLNMLNMKYLIYNPEAMPITNPYANGTQWFVKKIIPVENNSEALRKVGQIDTKNEALVEKAVATSLPATFAKDTTATITLKKYEPNDLVYSYKSNSDQVAIFSEIYYDKGWTAYVNGAQVPYFKANYLLRGIALKPGQYDVEFKFDPPSYSTGNTISYASSILLVLIVLGGGFFAWRRNTKDPKEAGKE</sequence>
<evidence type="ECO:0000313" key="2">
    <source>
        <dbReference type="EMBL" id="GAT61844.1"/>
    </source>
</evidence>
<evidence type="ECO:0000313" key="3">
    <source>
        <dbReference type="Proteomes" id="UP000076586"/>
    </source>
</evidence>
<feature type="transmembrane region" description="Helical" evidence="1">
    <location>
        <begin position="495"/>
        <end position="513"/>
    </location>
</feature>
<protein>
    <submittedName>
        <fullName evidence="2">Membrane protein YfhO</fullName>
    </submittedName>
</protein>
<feature type="transmembrane region" description="Helical" evidence="1">
    <location>
        <begin position="220"/>
        <end position="243"/>
    </location>
</feature>
<feature type="transmembrane region" description="Helical" evidence="1">
    <location>
        <begin position="520"/>
        <end position="538"/>
    </location>
</feature>
<keyword evidence="3" id="KW-1185">Reference proteome</keyword>
<gene>
    <name evidence="2" type="ORF">PJIAN_1430</name>
</gene>